<keyword evidence="1" id="KW-1133">Transmembrane helix</keyword>
<organism evidence="2 3">
    <name type="scientific">Aspergillus sclerotioniger CBS 115572</name>
    <dbReference type="NCBI Taxonomy" id="1450535"/>
    <lineage>
        <taxon>Eukaryota</taxon>
        <taxon>Fungi</taxon>
        <taxon>Dikarya</taxon>
        <taxon>Ascomycota</taxon>
        <taxon>Pezizomycotina</taxon>
        <taxon>Eurotiomycetes</taxon>
        <taxon>Eurotiomycetidae</taxon>
        <taxon>Eurotiales</taxon>
        <taxon>Aspergillaceae</taxon>
        <taxon>Aspergillus</taxon>
        <taxon>Aspergillus subgen. Circumdati</taxon>
    </lineage>
</organism>
<protein>
    <submittedName>
        <fullName evidence="2">Uncharacterized protein</fullName>
    </submittedName>
</protein>
<dbReference type="GeneID" id="37107948"/>
<evidence type="ECO:0000313" key="3">
    <source>
        <dbReference type="Proteomes" id="UP000246702"/>
    </source>
</evidence>
<comment type="caution">
    <text evidence="2">The sequence shown here is derived from an EMBL/GenBank/DDBJ whole genome shotgun (WGS) entry which is preliminary data.</text>
</comment>
<evidence type="ECO:0000313" key="2">
    <source>
        <dbReference type="EMBL" id="PWY80896.1"/>
    </source>
</evidence>
<reference evidence="2 3" key="1">
    <citation type="submission" date="2016-12" db="EMBL/GenBank/DDBJ databases">
        <title>The genomes of Aspergillus section Nigri reveals drivers in fungal speciation.</title>
        <authorList>
            <consortium name="DOE Joint Genome Institute"/>
            <person name="Vesth T.C."/>
            <person name="Nybo J."/>
            <person name="Theobald S."/>
            <person name="Brandl J."/>
            <person name="Frisvad J.C."/>
            <person name="Nielsen K.F."/>
            <person name="Lyhne E.K."/>
            <person name="Kogle M.E."/>
            <person name="Kuo A."/>
            <person name="Riley R."/>
            <person name="Clum A."/>
            <person name="Nolan M."/>
            <person name="Lipzen A."/>
            <person name="Salamov A."/>
            <person name="Henrissat B."/>
            <person name="Wiebenga A."/>
            <person name="De Vries R.P."/>
            <person name="Grigoriev I.V."/>
            <person name="Mortensen U.H."/>
            <person name="Andersen M.R."/>
            <person name="Baker S.E."/>
        </authorList>
    </citation>
    <scope>NUCLEOTIDE SEQUENCE [LARGE SCALE GENOMIC DNA]</scope>
    <source>
        <strain evidence="2 3">CBS 115572</strain>
    </source>
</reference>
<keyword evidence="1" id="KW-0812">Transmembrane</keyword>
<dbReference type="Proteomes" id="UP000246702">
    <property type="component" value="Unassembled WGS sequence"/>
</dbReference>
<keyword evidence="1" id="KW-0472">Membrane</keyword>
<proteinExistence type="predicted"/>
<accession>A0A317W2T1</accession>
<dbReference type="EMBL" id="MSFK01000021">
    <property type="protein sequence ID" value="PWY80896.1"/>
    <property type="molecule type" value="Genomic_DNA"/>
</dbReference>
<keyword evidence="3" id="KW-1185">Reference proteome</keyword>
<dbReference type="RefSeq" id="XP_025465498.1">
    <property type="nucleotide sequence ID" value="XM_025605805.1"/>
</dbReference>
<evidence type="ECO:0000256" key="1">
    <source>
        <dbReference type="SAM" id="Phobius"/>
    </source>
</evidence>
<sequence>MTTCRGREAGLVHGSGEAKESLVVASLLLRRWLRSQERTHCMARDERACACRCLQRRHHPICFYAIVMPLVLSVSAVVRSKSCPSAWSGTVLTDWCPPPYHLVSRDFVQLAKPRLGLVSGADLSPSKAMMP</sequence>
<name>A0A317W2T1_9EURO</name>
<gene>
    <name evidence="2" type="ORF">BO94DRAFT_152099</name>
</gene>
<dbReference type="AlphaFoldDB" id="A0A317W2T1"/>
<feature type="transmembrane region" description="Helical" evidence="1">
    <location>
        <begin position="61"/>
        <end position="78"/>
    </location>
</feature>